<comment type="caution">
    <text evidence="2">The sequence shown here is derived from an EMBL/GenBank/DDBJ whole genome shotgun (WGS) entry which is preliminary data.</text>
</comment>
<dbReference type="Proteomes" id="UP001521785">
    <property type="component" value="Unassembled WGS sequence"/>
</dbReference>
<accession>A0ABR3S5S6</accession>
<evidence type="ECO:0000256" key="1">
    <source>
        <dbReference type="SAM" id="MobiDB-lite"/>
    </source>
</evidence>
<sequence length="200" mass="22364">MVHSVNEGDSVWIVNGCRTPLILTRSNSSKEQESGGKSSIEKENYGDPGKGRTKMFEIMTHQETGTGDVAEGSIAYESHKDISREGQHGPKGNLPQHLIVDQHREQEQRTRSVPVKTREDTKEEVTNAQHSESQDLVVLASKLRKAEARPDLMETYRIVGPCYLFGLKDLDCWTPGSSKRPLDFDPFRVMKGKSEVIGIV</sequence>
<gene>
    <name evidence="2" type="ORF">SLS60_000279</name>
</gene>
<evidence type="ECO:0000313" key="2">
    <source>
        <dbReference type="EMBL" id="KAL1612056.1"/>
    </source>
</evidence>
<feature type="compositionally biased region" description="Basic and acidic residues" evidence="1">
    <location>
        <begin position="100"/>
        <end position="125"/>
    </location>
</feature>
<keyword evidence="3" id="KW-1185">Reference proteome</keyword>
<feature type="region of interest" description="Disordered" evidence="1">
    <location>
        <begin position="100"/>
        <end position="131"/>
    </location>
</feature>
<proteinExistence type="predicted"/>
<evidence type="ECO:0000313" key="3">
    <source>
        <dbReference type="Proteomes" id="UP001521785"/>
    </source>
</evidence>
<organism evidence="2 3">
    <name type="scientific">Paraconiothyrium brasiliense</name>
    <dbReference type="NCBI Taxonomy" id="300254"/>
    <lineage>
        <taxon>Eukaryota</taxon>
        <taxon>Fungi</taxon>
        <taxon>Dikarya</taxon>
        <taxon>Ascomycota</taxon>
        <taxon>Pezizomycotina</taxon>
        <taxon>Dothideomycetes</taxon>
        <taxon>Pleosporomycetidae</taxon>
        <taxon>Pleosporales</taxon>
        <taxon>Massarineae</taxon>
        <taxon>Didymosphaeriaceae</taxon>
        <taxon>Paraconiothyrium</taxon>
    </lineage>
</organism>
<feature type="compositionally biased region" description="Basic and acidic residues" evidence="1">
    <location>
        <begin position="28"/>
        <end position="45"/>
    </location>
</feature>
<dbReference type="EMBL" id="JAKJXO020000001">
    <property type="protein sequence ID" value="KAL1612056.1"/>
    <property type="molecule type" value="Genomic_DNA"/>
</dbReference>
<feature type="region of interest" description="Disordered" evidence="1">
    <location>
        <begin position="24"/>
        <end position="52"/>
    </location>
</feature>
<name>A0ABR3S5S6_9PLEO</name>
<reference evidence="2 3" key="1">
    <citation type="submission" date="2024-02" db="EMBL/GenBank/DDBJ databases">
        <title>De novo assembly and annotation of 12 fungi associated with fruit tree decline syndrome in Ontario, Canada.</title>
        <authorList>
            <person name="Sulman M."/>
            <person name="Ellouze W."/>
            <person name="Ilyukhin E."/>
        </authorList>
    </citation>
    <scope>NUCLEOTIDE SEQUENCE [LARGE SCALE GENOMIC DNA]</scope>
    <source>
        <strain evidence="2 3">M42-189</strain>
    </source>
</reference>
<protein>
    <submittedName>
        <fullName evidence="2">Uncharacterized protein</fullName>
    </submittedName>
</protein>